<gene>
    <name evidence="9" type="ORF">PhCBS80983_g03355</name>
</gene>
<proteinExistence type="inferred from homology"/>
<feature type="binding site" evidence="6">
    <location>
        <position position="253"/>
    </location>
    <ligand>
        <name>S-adenosyl-L-methionine</name>
        <dbReference type="ChEBI" id="CHEBI:59789"/>
    </ligand>
</feature>
<keyword evidence="10" id="KW-1185">Reference proteome</keyword>
<comment type="similarity">
    <text evidence="6">Belongs to the class I-like SAM-binding methyltransferase superfamily. RsmB/NOP family.</text>
</comment>
<evidence type="ECO:0000313" key="10">
    <source>
        <dbReference type="Proteomes" id="UP000318582"/>
    </source>
</evidence>
<keyword evidence="4 6" id="KW-0694">RNA-binding</keyword>
<dbReference type="GO" id="GO:0070475">
    <property type="term" value="P:rRNA base methylation"/>
    <property type="evidence" value="ECO:0007669"/>
    <property type="project" value="TreeGrafter"/>
</dbReference>
<dbReference type="Pfam" id="PF21153">
    <property type="entry name" value="NSUN5_N"/>
    <property type="match status" value="1"/>
</dbReference>
<protein>
    <recommendedName>
        <fullName evidence="8">SAM-dependent MTase RsmB/NOP-type domain-containing protein</fullName>
    </recommendedName>
</protein>
<evidence type="ECO:0000313" key="9">
    <source>
        <dbReference type="EMBL" id="TPX58127.1"/>
    </source>
</evidence>
<comment type="caution">
    <text evidence="9">The sequence shown here is derived from an EMBL/GenBank/DDBJ whole genome shotgun (WGS) entry which is preliminary data.</text>
</comment>
<feature type="region of interest" description="Disordered" evidence="7">
    <location>
        <begin position="436"/>
        <end position="484"/>
    </location>
</feature>
<dbReference type="SUPFAM" id="SSF53335">
    <property type="entry name" value="S-adenosyl-L-methionine-dependent methyltransferases"/>
    <property type="match status" value="1"/>
</dbReference>
<feature type="domain" description="SAM-dependent MTase RsmB/NOP-type" evidence="8">
    <location>
        <begin position="125"/>
        <end position="430"/>
    </location>
</feature>
<dbReference type="InterPro" id="IPR049561">
    <property type="entry name" value="NSUN5_7_fdxn-like"/>
</dbReference>
<dbReference type="Pfam" id="PF21148">
    <property type="entry name" value="NSUN5_fdxn-like"/>
    <property type="match status" value="1"/>
</dbReference>
<evidence type="ECO:0000256" key="2">
    <source>
        <dbReference type="ARBA" id="ARBA00022679"/>
    </source>
</evidence>
<dbReference type="PRINTS" id="PR02008">
    <property type="entry name" value="RCMTFAMILY"/>
</dbReference>
<dbReference type="GO" id="GO:0005730">
    <property type="term" value="C:nucleolus"/>
    <property type="evidence" value="ECO:0007669"/>
    <property type="project" value="TreeGrafter"/>
</dbReference>
<comment type="catalytic activity">
    <reaction evidence="5">
        <text>a cytidine in 25S rRNA + S-adenosyl-L-methionine = a 5-methylcytidine in 25S rRNA + S-adenosyl-L-homocysteine + H(+)</text>
        <dbReference type="Rhea" id="RHEA:47780"/>
        <dbReference type="Rhea" id="RHEA-COMP:11911"/>
        <dbReference type="Rhea" id="RHEA-COMP:11912"/>
        <dbReference type="ChEBI" id="CHEBI:15378"/>
        <dbReference type="ChEBI" id="CHEBI:57856"/>
        <dbReference type="ChEBI" id="CHEBI:59789"/>
        <dbReference type="ChEBI" id="CHEBI:74483"/>
        <dbReference type="ChEBI" id="CHEBI:82748"/>
    </reaction>
</comment>
<dbReference type="InterPro" id="IPR049560">
    <property type="entry name" value="MeTrfase_RsmB-F_NOP2_cat"/>
</dbReference>
<sequence>MALYNKAGEILEKLDQQKGTIRSLCLADDVVDKKRTFALVCESLKYRDTLQHIIKQTGLMEAEKQRKLKTGVATVLVYDFLFGRGLQTGGTYKEIIMKHKTRLQAELAKFKIKRKVKDNKELIPEHIRNAIILPRWVRINTLVASVDQVIKKLLAMGFVLDAESHPSKLKGKVFQRDQHIPEMLLLPSNIDLHDNPLLLNGSIIIQDKASCFPAYVLNAPRKSVCIDACAAPGNKTSHLSAVMGNTGKIFAFDMDKRRLGILSKMTKRAACKNIEPVLGDFLSVDPADQRYKEVEYILLDPSCSGSGIVGRMDHLIDQDPTSEENETDAAASEARVLALADFQSKAILHAFTFPKVKKVVYSTCSKHREENEDVVHKVLEAQSDFVLAENAFPQWTRRGLPLFDGSSKVIRTEPKEDNCIGFFVALFERKATTIDVTPDTPTTPLSGKRPLADIEEASAPASKKSKNKKKKRKGPKKEVTEFAD</sequence>
<keyword evidence="3 6" id="KW-0949">S-adenosyl-L-methionine</keyword>
<dbReference type="InterPro" id="IPR048889">
    <property type="entry name" value="NSUN5_RCM1_N"/>
</dbReference>
<keyword evidence="2 6" id="KW-0808">Transferase</keyword>
<dbReference type="InterPro" id="IPR001678">
    <property type="entry name" value="MeTrfase_RsmB-F_NOP2_dom"/>
</dbReference>
<evidence type="ECO:0000256" key="3">
    <source>
        <dbReference type="ARBA" id="ARBA00022691"/>
    </source>
</evidence>
<dbReference type="GO" id="GO:0008173">
    <property type="term" value="F:RNA methyltransferase activity"/>
    <property type="evidence" value="ECO:0007669"/>
    <property type="project" value="InterPro"/>
</dbReference>
<name>A0A507E406_9FUNG</name>
<evidence type="ECO:0000259" key="8">
    <source>
        <dbReference type="PROSITE" id="PS51686"/>
    </source>
</evidence>
<dbReference type="EMBL" id="QEAQ01000041">
    <property type="protein sequence ID" value="TPX58127.1"/>
    <property type="molecule type" value="Genomic_DNA"/>
</dbReference>
<feature type="binding site" evidence="6">
    <location>
        <position position="280"/>
    </location>
    <ligand>
        <name>S-adenosyl-L-methionine</name>
        <dbReference type="ChEBI" id="CHEBI:59789"/>
    </ligand>
</feature>
<keyword evidence="1 6" id="KW-0489">Methyltransferase</keyword>
<dbReference type="STRING" id="109895.A0A507E406"/>
<dbReference type="Gene3D" id="3.30.70.1170">
    <property type="entry name" value="Sun protein, domain 3"/>
    <property type="match status" value="1"/>
</dbReference>
<feature type="compositionally biased region" description="Basic residues" evidence="7">
    <location>
        <begin position="463"/>
        <end position="475"/>
    </location>
</feature>
<dbReference type="Proteomes" id="UP000318582">
    <property type="component" value="Unassembled WGS sequence"/>
</dbReference>
<dbReference type="PANTHER" id="PTHR22807">
    <property type="entry name" value="NOP2 YEAST -RELATED NOL1/NOP2/FMU SUN DOMAIN-CONTAINING"/>
    <property type="match status" value="1"/>
</dbReference>
<dbReference type="PANTHER" id="PTHR22807:SF4">
    <property type="entry name" value="28S RRNA (CYTOSINE-C(5))-METHYLTRANSFERASE"/>
    <property type="match status" value="1"/>
</dbReference>
<dbReference type="PROSITE" id="PS51686">
    <property type="entry name" value="SAM_MT_RSMB_NOP"/>
    <property type="match status" value="1"/>
</dbReference>
<feature type="binding site" evidence="6">
    <location>
        <begin position="229"/>
        <end position="235"/>
    </location>
    <ligand>
        <name>S-adenosyl-L-methionine</name>
        <dbReference type="ChEBI" id="CHEBI:59789"/>
    </ligand>
</feature>
<dbReference type="GO" id="GO:0003723">
    <property type="term" value="F:RNA binding"/>
    <property type="evidence" value="ECO:0007669"/>
    <property type="project" value="UniProtKB-UniRule"/>
</dbReference>
<evidence type="ECO:0000256" key="4">
    <source>
        <dbReference type="ARBA" id="ARBA00022884"/>
    </source>
</evidence>
<dbReference type="InterPro" id="IPR029063">
    <property type="entry name" value="SAM-dependent_MTases_sf"/>
</dbReference>
<dbReference type="Gene3D" id="3.40.50.150">
    <property type="entry name" value="Vaccinia Virus protein VP39"/>
    <property type="match status" value="1"/>
</dbReference>
<organism evidence="9 10">
    <name type="scientific">Powellomyces hirtus</name>
    <dbReference type="NCBI Taxonomy" id="109895"/>
    <lineage>
        <taxon>Eukaryota</taxon>
        <taxon>Fungi</taxon>
        <taxon>Fungi incertae sedis</taxon>
        <taxon>Chytridiomycota</taxon>
        <taxon>Chytridiomycota incertae sedis</taxon>
        <taxon>Chytridiomycetes</taxon>
        <taxon>Spizellomycetales</taxon>
        <taxon>Powellomycetaceae</taxon>
        <taxon>Powellomyces</taxon>
    </lineage>
</organism>
<dbReference type="Pfam" id="PF01189">
    <property type="entry name" value="Methyltr_RsmB-F"/>
    <property type="match status" value="1"/>
</dbReference>
<dbReference type="InterPro" id="IPR023267">
    <property type="entry name" value="RCMT"/>
</dbReference>
<dbReference type="FunFam" id="3.40.50.150:FF:000164">
    <property type="entry name" value="Methyltransferase NSUN5, putative"/>
    <property type="match status" value="1"/>
</dbReference>
<evidence type="ECO:0000256" key="1">
    <source>
        <dbReference type="ARBA" id="ARBA00022603"/>
    </source>
</evidence>
<evidence type="ECO:0000256" key="5">
    <source>
        <dbReference type="ARBA" id="ARBA00053002"/>
    </source>
</evidence>
<reference evidence="9 10" key="1">
    <citation type="journal article" date="2019" name="Sci. Rep.">
        <title>Comparative genomics of chytrid fungi reveal insights into the obligate biotrophic and pathogenic lifestyle of Synchytrium endobioticum.</title>
        <authorList>
            <person name="van de Vossenberg B.T.L.H."/>
            <person name="Warris S."/>
            <person name="Nguyen H.D.T."/>
            <person name="van Gent-Pelzer M.P.E."/>
            <person name="Joly D.L."/>
            <person name="van de Geest H.C."/>
            <person name="Bonants P.J.M."/>
            <person name="Smith D.S."/>
            <person name="Levesque C.A."/>
            <person name="van der Lee T.A.J."/>
        </authorList>
    </citation>
    <scope>NUCLEOTIDE SEQUENCE [LARGE SCALE GENOMIC DNA]</scope>
    <source>
        <strain evidence="9 10">CBS 809.83</strain>
    </source>
</reference>
<evidence type="ECO:0000256" key="7">
    <source>
        <dbReference type="SAM" id="MobiDB-lite"/>
    </source>
</evidence>
<feature type="active site" description="Nucleophile" evidence="6">
    <location>
        <position position="364"/>
    </location>
</feature>
<dbReference type="AlphaFoldDB" id="A0A507E406"/>
<evidence type="ECO:0000256" key="6">
    <source>
        <dbReference type="PROSITE-ProRule" id="PRU01023"/>
    </source>
</evidence>
<accession>A0A507E406</accession>
<feature type="binding site" evidence="6">
    <location>
        <position position="300"/>
    </location>
    <ligand>
        <name>S-adenosyl-L-methionine</name>
        <dbReference type="ChEBI" id="CHEBI:59789"/>
    </ligand>
</feature>